<feature type="domain" description="Leucine-rich repeat-containing N-terminal plant-type" evidence="11">
    <location>
        <begin position="38"/>
        <end position="84"/>
    </location>
</feature>
<evidence type="ECO:0000256" key="5">
    <source>
        <dbReference type="ARBA" id="ARBA00022737"/>
    </source>
</evidence>
<dbReference type="AlphaFoldDB" id="A0A2Z6M7C9"/>
<dbReference type="OrthoDB" id="1747504at2759"/>
<sequence>MVFVCSRVLLVQFLFLYPLLSFTFTICFPLIRPKCHEYESHALLQFKDGFHIDKSASLYPLSYPKTASWNSTTDCCSWDGIQCDDHTNQVIQIDLSSSQLYGTMDANSSLFRLVHLRKLNLLDNDFNNSQIPSRIGELSQLEYLILVDTNFFGEIPPQISQLSKLLFLELGVSASASSTGMEVSQLNLKLSTLKSLIQNSTKLETLGFGLVTIASTLPDTLTNLTSLKHLVFYKCELHGEFPLGVFNLPNLNYLDLVYNPNLNGRFPEFQSSSLKEIILDYTGFNGTLPVSIGKLSSLNVLSIPGTIHPSICNLKSLVVLDFSLNNLSGNVPSCLGNFSQSLEYLMLNGNKLSGLIPQTLKIGNALQQIDLSNNNLQGQLPRELVNSIRLEYFDVSHNNICDSFPFWLGDLPELKVLALSNNQFHGDIRCSGNMTCTFPKLHIIDLSHNEFSGSFPSEIIQSWKAMKTSNTSQLQYDQNPKVVKINNQGMMFNRDMQYSFMMSNKGMLMVYENLQEFYSMIAIDISSNKISGVIPQVIGDLNGLILLNLSNNILNGSIPSSLGKLSNLEALDLSFNHLSGKLPQQLAQLTFLEFFNVSFNNLSGPIPQNKQFATFQDNSFEGNQGLCGDQLLKKCIDHRGPSFSPPSDGDNDSESLVELYWIVILIGYVGGLVAGLALGSTFYPDVVGCLKRFF</sequence>
<keyword evidence="5" id="KW-0677">Repeat</keyword>
<evidence type="ECO:0000256" key="1">
    <source>
        <dbReference type="ARBA" id="ARBA00004479"/>
    </source>
</evidence>
<evidence type="ECO:0000313" key="12">
    <source>
        <dbReference type="EMBL" id="GAU26003.1"/>
    </source>
</evidence>
<comment type="subcellular location">
    <subcellularLocation>
        <location evidence="1">Membrane</location>
        <topology evidence="1">Single-pass type I membrane protein</topology>
    </subcellularLocation>
</comment>
<dbReference type="Proteomes" id="UP000242715">
    <property type="component" value="Unassembled WGS sequence"/>
</dbReference>
<keyword evidence="8" id="KW-0675">Receptor</keyword>
<evidence type="ECO:0000256" key="3">
    <source>
        <dbReference type="ARBA" id="ARBA00022692"/>
    </source>
</evidence>
<dbReference type="PRINTS" id="PR00019">
    <property type="entry name" value="LEURICHRPT"/>
</dbReference>
<evidence type="ECO:0000256" key="10">
    <source>
        <dbReference type="SAM" id="Phobius"/>
    </source>
</evidence>
<name>A0A2Z6M7C9_TRISU</name>
<dbReference type="Pfam" id="PF00560">
    <property type="entry name" value="LRR_1"/>
    <property type="match status" value="2"/>
</dbReference>
<dbReference type="Pfam" id="PF08263">
    <property type="entry name" value="LRRNT_2"/>
    <property type="match status" value="1"/>
</dbReference>
<keyword evidence="3 10" id="KW-0812">Transmembrane</keyword>
<organism evidence="12 13">
    <name type="scientific">Trifolium subterraneum</name>
    <name type="common">Subterranean clover</name>
    <dbReference type="NCBI Taxonomy" id="3900"/>
    <lineage>
        <taxon>Eukaryota</taxon>
        <taxon>Viridiplantae</taxon>
        <taxon>Streptophyta</taxon>
        <taxon>Embryophyta</taxon>
        <taxon>Tracheophyta</taxon>
        <taxon>Spermatophyta</taxon>
        <taxon>Magnoliopsida</taxon>
        <taxon>eudicotyledons</taxon>
        <taxon>Gunneridae</taxon>
        <taxon>Pentapetalae</taxon>
        <taxon>rosids</taxon>
        <taxon>fabids</taxon>
        <taxon>Fabales</taxon>
        <taxon>Fabaceae</taxon>
        <taxon>Papilionoideae</taxon>
        <taxon>50 kb inversion clade</taxon>
        <taxon>NPAAA clade</taxon>
        <taxon>Hologalegina</taxon>
        <taxon>IRL clade</taxon>
        <taxon>Trifolieae</taxon>
        <taxon>Trifolium</taxon>
    </lineage>
</organism>
<keyword evidence="7 10" id="KW-0472">Membrane</keyword>
<dbReference type="SUPFAM" id="SSF52047">
    <property type="entry name" value="RNI-like"/>
    <property type="match status" value="1"/>
</dbReference>
<evidence type="ECO:0000259" key="11">
    <source>
        <dbReference type="Pfam" id="PF08263"/>
    </source>
</evidence>
<dbReference type="InterPro" id="IPR032675">
    <property type="entry name" value="LRR_dom_sf"/>
</dbReference>
<keyword evidence="13" id="KW-1185">Reference proteome</keyword>
<proteinExistence type="predicted"/>
<dbReference type="InterPro" id="IPR013210">
    <property type="entry name" value="LRR_N_plant-typ"/>
</dbReference>
<dbReference type="Pfam" id="PF13855">
    <property type="entry name" value="LRR_8"/>
    <property type="match status" value="2"/>
</dbReference>
<dbReference type="FunFam" id="3.80.10.10:FF:000095">
    <property type="entry name" value="LRR receptor-like serine/threonine-protein kinase GSO1"/>
    <property type="match status" value="2"/>
</dbReference>
<evidence type="ECO:0000256" key="2">
    <source>
        <dbReference type="ARBA" id="ARBA00022614"/>
    </source>
</evidence>
<evidence type="ECO:0000256" key="9">
    <source>
        <dbReference type="ARBA" id="ARBA00023180"/>
    </source>
</evidence>
<evidence type="ECO:0000256" key="7">
    <source>
        <dbReference type="ARBA" id="ARBA00023136"/>
    </source>
</evidence>
<dbReference type="Gene3D" id="3.80.10.10">
    <property type="entry name" value="Ribonuclease Inhibitor"/>
    <property type="match status" value="3"/>
</dbReference>
<keyword evidence="9" id="KW-0325">Glycoprotein</keyword>
<dbReference type="SUPFAM" id="SSF52058">
    <property type="entry name" value="L domain-like"/>
    <property type="match status" value="1"/>
</dbReference>
<evidence type="ECO:0000256" key="8">
    <source>
        <dbReference type="ARBA" id="ARBA00023170"/>
    </source>
</evidence>
<evidence type="ECO:0000313" key="13">
    <source>
        <dbReference type="Proteomes" id="UP000242715"/>
    </source>
</evidence>
<dbReference type="EMBL" id="DF973327">
    <property type="protein sequence ID" value="GAU26003.1"/>
    <property type="molecule type" value="Genomic_DNA"/>
</dbReference>
<protein>
    <recommendedName>
        <fullName evidence="11">Leucine-rich repeat-containing N-terminal plant-type domain-containing protein</fullName>
    </recommendedName>
</protein>
<dbReference type="PANTHER" id="PTHR48061">
    <property type="entry name" value="LEUCINE-RICH REPEAT RECEPTOR PROTEIN KINASE EMS1-LIKE-RELATED"/>
    <property type="match status" value="1"/>
</dbReference>
<dbReference type="GO" id="GO:0016020">
    <property type="term" value="C:membrane"/>
    <property type="evidence" value="ECO:0007669"/>
    <property type="project" value="UniProtKB-SubCell"/>
</dbReference>
<dbReference type="PANTHER" id="PTHR48061:SF12">
    <property type="entry name" value="DISEASE RESISTANCE LIKE PROTEIN"/>
    <property type="match status" value="1"/>
</dbReference>
<dbReference type="InterPro" id="IPR001611">
    <property type="entry name" value="Leu-rich_rpt"/>
</dbReference>
<feature type="transmembrane region" description="Helical" evidence="10">
    <location>
        <begin position="659"/>
        <end position="683"/>
    </location>
</feature>
<evidence type="ECO:0000256" key="4">
    <source>
        <dbReference type="ARBA" id="ARBA00022729"/>
    </source>
</evidence>
<dbReference type="InterPro" id="IPR046956">
    <property type="entry name" value="RLP23-like"/>
</dbReference>
<keyword evidence="2" id="KW-0433">Leucine-rich repeat</keyword>
<accession>A0A2Z6M7C9</accession>
<keyword evidence="4" id="KW-0732">Signal</keyword>
<reference evidence="13" key="1">
    <citation type="journal article" date="2017" name="Front. Plant Sci.">
        <title>Climate Clever Clovers: New Paradigm to Reduce the Environmental Footprint of Ruminants by Breeding Low Methanogenic Forages Utilizing Haplotype Variation.</title>
        <authorList>
            <person name="Kaur P."/>
            <person name="Appels R."/>
            <person name="Bayer P.E."/>
            <person name="Keeble-Gagnere G."/>
            <person name="Wang J."/>
            <person name="Hirakawa H."/>
            <person name="Shirasawa K."/>
            <person name="Vercoe P."/>
            <person name="Stefanova K."/>
            <person name="Durmic Z."/>
            <person name="Nichols P."/>
            <person name="Revell C."/>
            <person name="Isobe S.N."/>
            <person name="Edwards D."/>
            <person name="Erskine W."/>
        </authorList>
    </citation>
    <scope>NUCLEOTIDE SEQUENCE [LARGE SCALE GENOMIC DNA]</scope>
    <source>
        <strain evidence="13">cv. Daliak</strain>
    </source>
</reference>
<evidence type="ECO:0000256" key="6">
    <source>
        <dbReference type="ARBA" id="ARBA00022989"/>
    </source>
</evidence>
<gene>
    <name evidence="12" type="ORF">TSUD_166850</name>
</gene>
<keyword evidence="6 10" id="KW-1133">Transmembrane helix</keyword>